<evidence type="ECO:0000313" key="3">
    <source>
        <dbReference type="Proteomes" id="UP000274822"/>
    </source>
</evidence>
<feature type="region of interest" description="Disordered" evidence="1">
    <location>
        <begin position="181"/>
        <end position="224"/>
    </location>
</feature>
<sequence length="440" mass="50518">MFSEHLTFFSTRKASEWDLPVFADRFGNRQTFEKALYWCLEYIANSKDWSGDKGDKARKWLMTPSLKGRYWFAKVTKERLQAKNLIAYEKRGDVGEHIFEADVVPELIRRRGQDETSYSGELEPSDNGLYTDVSQEGSIEPSIIPSNDVSGGTYEVTPEHSLHSYLLQRKDDNGYGEKASVHFQDDEANNSPSEAASAWRKRKLTAERVDGEEECDGDNPAKRINDEKARASLLYRHLKKKNRVIQDRTRRQRRSTTILPEIHQPVGNSDDEESSDTSYSPSSSHSADSTDSIEKSYERIEWLVGLGSEESVLSEVSKHWVVDDVSVSEMLMEYRQDCIEKARAANLENSAEILALNHVFLFEDDKESNLREMFDGELWVAVVDDIEKQFVSYRLSDDDILRCHAMSEAASHTFEDCKLLLRKWQQQAGDDTLTEFFENV</sequence>
<dbReference type="Proteomes" id="UP000274822">
    <property type="component" value="Unassembled WGS sequence"/>
</dbReference>
<protein>
    <submittedName>
        <fullName evidence="2">Uncharacterized protein</fullName>
    </submittedName>
</protein>
<keyword evidence="3" id="KW-1185">Reference proteome</keyword>
<feature type="compositionally biased region" description="Low complexity" evidence="1">
    <location>
        <begin position="276"/>
        <end position="290"/>
    </location>
</feature>
<gene>
    <name evidence="2" type="ORF">BC938DRAFT_479249</name>
</gene>
<feature type="region of interest" description="Disordered" evidence="1">
    <location>
        <begin position="244"/>
        <end position="292"/>
    </location>
</feature>
<comment type="caution">
    <text evidence="2">The sequence shown here is derived from an EMBL/GenBank/DDBJ whole genome shotgun (WGS) entry which is preliminary data.</text>
</comment>
<evidence type="ECO:0000256" key="1">
    <source>
        <dbReference type="SAM" id="MobiDB-lite"/>
    </source>
</evidence>
<evidence type="ECO:0000313" key="2">
    <source>
        <dbReference type="EMBL" id="RUS30554.1"/>
    </source>
</evidence>
<dbReference type="AlphaFoldDB" id="A0A433QLA9"/>
<organism evidence="2 3">
    <name type="scientific">Jimgerdemannia flammicorona</name>
    <dbReference type="NCBI Taxonomy" id="994334"/>
    <lineage>
        <taxon>Eukaryota</taxon>
        <taxon>Fungi</taxon>
        <taxon>Fungi incertae sedis</taxon>
        <taxon>Mucoromycota</taxon>
        <taxon>Mucoromycotina</taxon>
        <taxon>Endogonomycetes</taxon>
        <taxon>Endogonales</taxon>
        <taxon>Endogonaceae</taxon>
        <taxon>Jimgerdemannia</taxon>
    </lineage>
</organism>
<dbReference type="EMBL" id="RBNJ01003754">
    <property type="protein sequence ID" value="RUS30554.1"/>
    <property type="molecule type" value="Genomic_DNA"/>
</dbReference>
<reference evidence="2 3" key="1">
    <citation type="journal article" date="2018" name="New Phytol.">
        <title>Phylogenomics of Endogonaceae and evolution of mycorrhizas within Mucoromycota.</title>
        <authorList>
            <person name="Chang Y."/>
            <person name="Desiro A."/>
            <person name="Na H."/>
            <person name="Sandor L."/>
            <person name="Lipzen A."/>
            <person name="Clum A."/>
            <person name="Barry K."/>
            <person name="Grigoriev I.V."/>
            <person name="Martin F.M."/>
            <person name="Stajich J.E."/>
            <person name="Smith M.E."/>
            <person name="Bonito G."/>
            <person name="Spatafora J.W."/>
        </authorList>
    </citation>
    <scope>NUCLEOTIDE SEQUENCE [LARGE SCALE GENOMIC DNA]</scope>
    <source>
        <strain evidence="2 3">AD002</strain>
    </source>
</reference>
<proteinExistence type="predicted"/>
<name>A0A433QLA9_9FUNG</name>
<feature type="compositionally biased region" description="Low complexity" evidence="1">
    <location>
        <begin position="189"/>
        <end position="198"/>
    </location>
</feature>
<accession>A0A433QLA9</accession>